<keyword evidence="1" id="KW-0812">Transmembrane</keyword>
<gene>
    <name evidence="2" type="ORF">X560_0953</name>
</gene>
<protein>
    <recommendedName>
        <fullName evidence="4">DUF1700 domain-containing protein</fullName>
    </recommendedName>
</protein>
<comment type="caution">
    <text evidence="2">The sequence shown here is derived from an EMBL/GenBank/DDBJ whole genome shotgun (WGS) entry which is preliminary data.</text>
</comment>
<evidence type="ECO:0008006" key="4">
    <source>
        <dbReference type="Google" id="ProtNLM"/>
    </source>
</evidence>
<dbReference type="PATRIC" id="fig|1430899.3.peg.983"/>
<accession>A0A0J8GBH0</accession>
<reference evidence="2 3" key="1">
    <citation type="journal article" date="2015" name="Genome Biol. Evol.">
        <title>Comparative Genomics of Listeria Sensu Lato: Genus-Wide Differences in Evolutionary Dynamics and the Progressive Gain of Complex, Potentially Pathogenicity-Related Traits through Lateral Gene Transfer.</title>
        <authorList>
            <person name="Chiara M."/>
            <person name="Caruso M."/>
            <person name="D'Erchia A.M."/>
            <person name="Manzari C."/>
            <person name="Fraccalvieri R."/>
            <person name="Goffredo E."/>
            <person name="Latorre L."/>
            <person name="Miccolupo A."/>
            <person name="Padalino I."/>
            <person name="Santagada G."/>
            <person name="Chiocco D."/>
            <person name="Pesole G."/>
            <person name="Horner D.S."/>
            <person name="Parisi A."/>
        </authorList>
    </citation>
    <scope>NUCLEOTIDE SEQUENCE [LARGE SCALE GENOMIC DNA]</scope>
    <source>
        <strain evidence="2 3">1991</strain>
    </source>
</reference>
<organism evidence="2 3">
    <name type="scientific">Listeria fleischmannii 1991</name>
    <dbReference type="NCBI Taxonomy" id="1430899"/>
    <lineage>
        <taxon>Bacteria</taxon>
        <taxon>Bacillati</taxon>
        <taxon>Bacillota</taxon>
        <taxon>Bacilli</taxon>
        <taxon>Bacillales</taxon>
        <taxon>Listeriaceae</taxon>
        <taxon>Listeria</taxon>
    </lineage>
</organism>
<feature type="transmembrane region" description="Helical" evidence="1">
    <location>
        <begin position="123"/>
        <end position="143"/>
    </location>
</feature>
<dbReference type="EMBL" id="AZHO01000011">
    <property type="protein sequence ID" value="KMT60027.1"/>
    <property type="molecule type" value="Genomic_DNA"/>
</dbReference>
<name>A0A0J8GBH0_9LIST</name>
<sequence>MNKELFLTELEERLASLNESDREELLEDYQEHFRSGKAEGKSEEEIVLSLGTPKSIAEDIFTEREELLQDPITPPETYYVPRKPTTKERTPGLRVLLLIGLIFLDLVLLIPVGFAVWSFVISLWLLVGTLVLSPLFLVLSPLFGQTIEMYQGFGTIAMTGLGLMFLPAVLWLTKLIKKATIIVISWHAYTLKGGR</sequence>
<dbReference type="Pfam" id="PF22564">
    <property type="entry name" value="HAAS"/>
    <property type="match status" value="1"/>
</dbReference>
<evidence type="ECO:0000313" key="3">
    <source>
        <dbReference type="Proteomes" id="UP000052258"/>
    </source>
</evidence>
<dbReference type="RefSeq" id="WP_059139970.1">
    <property type="nucleotide sequence ID" value="NZ_KQ130613.1"/>
</dbReference>
<dbReference type="AlphaFoldDB" id="A0A0J8GBH0"/>
<proteinExistence type="predicted"/>
<keyword evidence="1" id="KW-1133">Transmembrane helix</keyword>
<dbReference type="Proteomes" id="UP000052258">
    <property type="component" value="Unassembled WGS sequence"/>
</dbReference>
<keyword evidence="3" id="KW-1185">Reference proteome</keyword>
<dbReference type="OrthoDB" id="9804829at2"/>
<evidence type="ECO:0000313" key="2">
    <source>
        <dbReference type="EMBL" id="KMT60027.1"/>
    </source>
</evidence>
<evidence type="ECO:0000256" key="1">
    <source>
        <dbReference type="SAM" id="Phobius"/>
    </source>
</evidence>
<keyword evidence="1" id="KW-0472">Membrane</keyword>
<feature type="transmembrane region" description="Helical" evidence="1">
    <location>
        <begin position="95"/>
        <end position="117"/>
    </location>
</feature>
<feature type="transmembrane region" description="Helical" evidence="1">
    <location>
        <begin position="150"/>
        <end position="172"/>
    </location>
</feature>